<feature type="region of interest" description="Disordered" evidence="1">
    <location>
        <begin position="85"/>
        <end position="137"/>
    </location>
</feature>
<reference evidence="2 3" key="1">
    <citation type="journal article" date="2016" name="Mol. Biol. Evol.">
        <title>Genome-Wide Survey of Gut Fungi (Harpellales) Reveals the First Horizontally Transferred Ubiquitin Gene from a Mosquito Host.</title>
        <authorList>
            <person name="Wang Y."/>
            <person name="White M.M."/>
            <person name="Kvist S."/>
            <person name="Moncalvo J.M."/>
        </authorList>
    </citation>
    <scope>NUCLEOTIDE SEQUENCE [LARGE SCALE GENOMIC DNA]</scope>
    <source>
        <strain evidence="2 3">ALG-7-W6</strain>
    </source>
</reference>
<evidence type="ECO:0000313" key="2">
    <source>
        <dbReference type="EMBL" id="OLY82880.1"/>
    </source>
</evidence>
<comment type="caution">
    <text evidence="2">The sequence shown here is derived from an EMBL/GenBank/DDBJ whole genome shotgun (WGS) entry which is preliminary data.</text>
</comment>
<feature type="compositionally biased region" description="Polar residues" evidence="1">
    <location>
        <begin position="126"/>
        <end position="137"/>
    </location>
</feature>
<accession>A0A1R0H181</accession>
<sequence length="209" mass="23514">MNGAETRSSAGIFSINVLQKYVESENPDSYEKPGQFSDPYFNAGIDKSLGGKNDTNSVNNYNKERSGLDRAKDNGVDISFLRDLDPLMTGNPDSNHNTDRQIKHRTYPKTETTSNFPSEKRDPKNPNESITSSKNEYLGCDSNQAELNTSRIHALDDTNIECEDDRDFKDTFIETEYRLNGIDEPSLKSKLSGAQNWILNAARISTKYP</sequence>
<dbReference type="Proteomes" id="UP000187455">
    <property type="component" value="Unassembled WGS sequence"/>
</dbReference>
<evidence type="ECO:0000313" key="3">
    <source>
        <dbReference type="Proteomes" id="UP000187455"/>
    </source>
</evidence>
<name>A0A1R0H181_9FUNG</name>
<organism evidence="2 3">
    <name type="scientific">Smittium mucronatum</name>
    <dbReference type="NCBI Taxonomy" id="133383"/>
    <lineage>
        <taxon>Eukaryota</taxon>
        <taxon>Fungi</taxon>
        <taxon>Fungi incertae sedis</taxon>
        <taxon>Zoopagomycota</taxon>
        <taxon>Kickxellomycotina</taxon>
        <taxon>Harpellomycetes</taxon>
        <taxon>Harpellales</taxon>
        <taxon>Legeriomycetaceae</taxon>
        <taxon>Smittium</taxon>
    </lineage>
</organism>
<protein>
    <submittedName>
        <fullName evidence="2">Uncharacterized protein</fullName>
    </submittedName>
</protein>
<feature type="region of interest" description="Disordered" evidence="1">
    <location>
        <begin position="24"/>
        <end position="70"/>
    </location>
</feature>
<evidence type="ECO:0000256" key="1">
    <source>
        <dbReference type="SAM" id="MobiDB-lite"/>
    </source>
</evidence>
<dbReference type="AlphaFoldDB" id="A0A1R0H181"/>
<proteinExistence type="predicted"/>
<feature type="non-terminal residue" evidence="2">
    <location>
        <position position="209"/>
    </location>
</feature>
<gene>
    <name evidence="2" type="ORF">AYI68_g2996</name>
</gene>
<keyword evidence="3" id="KW-1185">Reference proteome</keyword>
<dbReference type="EMBL" id="LSSL01001194">
    <property type="protein sequence ID" value="OLY82880.1"/>
    <property type="molecule type" value="Genomic_DNA"/>
</dbReference>